<organism evidence="3 4">
    <name type="scientific">Sclerotinia nivalis</name>
    <dbReference type="NCBI Taxonomy" id="352851"/>
    <lineage>
        <taxon>Eukaryota</taxon>
        <taxon>Fungi</taxon>
        <taxon>Dikarya</taxon>
        <taxon>Ascomycota</taxon>
        <taxon>Pezizomycotina</taxon>
        <taxon>Leotiomycetes</taxon>
        <taxon>Helotiales</taxon>
        <taxon>Sclerotiniaceae</taxon>
        <taxon>Sclerotinia</taxon>
    </lineage>
</organism>
<comment type="caution">
    <text evidence="3">The sequence shown here is derived from an EMBL/GenBank/DDBJ whole genome shotgun (WGS) entry which is preliminary data.</text>
</comment>
<evidence type="ECO:0000256" key="1">
    <source>
        <dbReference type="SAM" id="MobiDB-lite"/>
    </source>
</evidence>
<dbReference type="InterPro" id="IPR045518">
    <property type="entry name" value="2EXR"/>
</dbReference>
<gene>
    <name evidence="3" type="ORF">OCU04_001300</name>
</gene>
<dbReference type="OrthoDB" id="3557569at2759"/>
<dbReference type="Pfam" id="PF20150">
    <property type="entry name" value="2EXR"/>
    <property type="match status" value="1"/>
</dbReference>
<feature type="region of interest" description="Disordered" evidence="1">
    <location>
        <begin position="132"/>
        <end position="151"/>
    </location>
</feature>
<sequence>MAVLSVPTVDSVKNEMLDRYLNIMAEQRKELTAGVLSEPQQTQKVVERDAIQQNLEESLSSHLDLGEETDAVKLSESQESRETEETQAILQMFQESEEILVNSHEIQKPDGTQTNPQEPCCSLIDLEEDSDAVPLSESQLTQESEESQADPEEYCRSFAGLEDYVEAVVIPTTFLHFSELPQKVRHRIWHFARPEARYIKIRESKWVTGLFSDAPIPAMLHTCQESRKVALTWYDLSFARDPEMGFWDQQTLGTIMENALTNEEPREARIYFDWERDGLYSQCARCTGHRMSCRHAPLSFDFLRIKRLAFEGPLSINPFYKIALCFPAVESIMLIRGRSSIRRKAVLPFEFIPVDEKFEWEGDDLLATCLHTIQNTAPECGAIETIQSVQRMTLLDVNQTELVNREERSYWPCR</sequence>
<dbReference type="Proteomes" id="UP001152300">
    <property type="component" value="Unassembled WGS sequence"/>
</dbReference>
<keyword evidence="4" id="KW-1185">Reference proteome</keyword>
<protein>
    <recommendedName>
        <fullName evidence="2">2EXR domain-containing protein</fullName>
    </recommendedName>
</protein>
<evidence type="ECO:0000313" key="3">
    <source>
        <dbReference type="EMBL" id="KAJ8070942.1"/>
    </source>
</evidence>
<evidence type="ECO:0000313" key="4">
    <source>
        <dbReference type="Proteomes" id="UP001152300"/>
    </source>
</evidence>
<dbReference type="PANTHER" id="PTHR35910:SF6">
    <property type="entry name" value="2EXR DOMAIN-CONTAINING PROTEIN"/>
    <property type="match status" value="1"/>
</dbReference>
<name>A0A9X0AXW1_9HELO</name>
<feature type="domain" description="2EXR" evidence="2">
    <location>
        <begin position="174"/>
        <end position="278"/>
    </location>
</feature>
<accession>A0A9X0AXW1</accession>
<dbReference type="EMBL" id="JAPEIS010000001">
    <property type="protein sequence ID" value="KAJ8070942.1"/>
    <property type="molecule type" value="Genomic_DNA"/>
</dbReference>
<dbReference type="PANTHER" id="PTHR35910">
    <property type="entry name" value="2EXR DOMAIN-CONTAINING PROTEIN"/>
    <property type="match status" value="1"/>
</dbReference>
<reference evidence="3" key="1">
    <citation type="submission" date="2022-11" db="EMBL/GenBank/DDBJ databases">
        <title>Genome Resource of Sclerotinia nivalis Strain SnTB1, a Plant Pathogen Isolated from American Ginseng.</title>
        <authorList>
            <person name="Fan S."/>
        </authorList>
    </citation>
    <scope>NUCLEOTIDE SEQUENCE</scope>
    <source>
        <strain evidence="3">SnTB1</strain>
    </source>
</reference>
<evidence type="ECO:0000259" key="2">
    <source>
        <dbReference type="Pfam" id="PF20150"/>
    </source>
</evidence>
<dbReference type="AlphaFoldDB" id="A0A9X0AXW1"/>
<proteinExistence type="predicted"/>